<dbReference type="GO" id="GO:0006741">
    <property type="term" value="P:NADP+ biosynthetic process"/>
    <property type="evidence" value="ECO:0007669"/>
    <property type="project" value="InterPro"/>
</dbReference>
<gene>
    <name evidence="6" type="ORF">TWF730_009717</name>
</gene>
<dbReference type="AlphaFoldDB" id="A0AAV9UVS0"/>
<dbReference type="GO" id="GO:0019674">
    <property type="term" value="P:NAD+ metabolic process"/>
    <property type="evidence" value="ECO:0007669"/>
    <property type="project" value="InterPro"/>
</dbReference>
<dbReference type="InterPro" id="IPR017438">
    <property type="entry name" value="ATP-NAD_kinase_N"/>
</dbReference>
<comment type="caution">
    <text evidence="6">The sequence shown here is derived from an EMBL/GenBank/DDBJ whole genome shotgun (WGS) entry which is preliminary data.</text>
</comment>
<accession>A0AAV9UVS0</accession>
<dbReference type="Proteomes" id="UP001373714">
    <property type="component" value="Unassembled WGS sequence"/>
</dbReference>
<protein>
    <recommendedName>
        <fullName evidence="8">NAD kinase</fullName>
    </recommendedName>
</protein>
<dbReference type="Gene3D" id="2.60.200.30">
    <property type="entry name" value="Probable inorganic polyphosphate/atp-NAD kinase, domain 2"/>
    <property type="match status" value="1"/>
</dbReference>
<evidence type="ECO:0000256" key="4">
    <source>
        <dbReference type="ARBA" id="ARBA00022857"/>
    </source>
</evidence>
<dbReference type="GO" id="GO:0003951">
    <property type="term" value="F:NAD+ kinase activity"/>
    <property type="evidence" value="ECO:0007669"/>
    <property type="project" value="InterPro"/>
</dbReference>
<evidence type="ECO:0008006" key="8">
    <source>
        <dbReference type="Google" id="ProtNLM"/>
    </source>
</evidence>
<keyword evidence="3" id="KW-0418">Kinase</keyword>
<dbReference type="PANTHER" id="PTHR20275:SF11">
    <property type="entry name" value="KINASE, PUTATIVE (AFU_ORTHOLOGUE AFUA_5G12870)-RELATED"/>
    <property type="match status" value="1"/>
</dbReference>
<name>A0AAV9UVS0_9PEZI</name>
<dbReference type="SUPFAM" id="SSF111331">
    <property type="entry name" value="NAD kinase/diacylglycerol kinase-like"/>
    <property type="match status" value="1"/>
</dbReference>
<evidence type="ECO:0000313" key="6">
    <source>
        <dbReference type="EMBL" id="KAK6348956.1"/>
    </source>
</evidence>
<keyword evidence="4" id="KW-0521">NADP</keyword>
<evidence type="ECO:0000256" key="1">
    <source>
        <dbReference type="ARBA" id="ARBA00010995"/>
    </source>
</evidence>
<dbReference type="Pfam" id="PF01513">
    <property type="entry name" value="NAD_kinase"/>
    <property type="match status" value="1"/>
</dbReference>
<evidence type="ECO:0000313" key="7">
    <source>
        <dbReference type="Proteomes" id="UP001373714"/>
    </source>
</evidence>
<sequence length="483" mass="54150">MISTKEFKPAMAKSSDDDDYDDIGALDANARSHSLEVLFDPAIQVAKRRKSSMVASHYVITNLCFVHEMLEAQRLGNIAHAQKLVDPVAAQCVDGFIDERAAEEGASRILTKKQLSDMALGVRELSKHLGSLRMKLPRNNLRILVVAKTQDKENIVHHRELLEWLLTEFDDFIIYIEDILEENATIDIKGLVAKSAGFGDRIRYWTPQFCTKHPHLFDLVISLGGDGTVLYTSWLFQKIVPPVISFSLGSLGFLTKFDFGDFKNILRDAHNVGITVSLRMRFECTVMRANHKDRNRDICHEICEREDEEPTHTPEKSFTVLNELVVDRGPNATLSSTELFGDDEHLTSVQADGICIATPTGSTAYSLAAGGSLSHPDNPVMLVSPICAHSLSFRPIILPDSMVIRVAVPYDARTTAWASFDGKERIELHQGDYVTIAASRYPFAFIQSKPHQGDWFDSLSRTLQWNSRTARQKAFDTESPEKN</sequence>
<dbReference type="FunFam" id="2.60.200.30:FF:000008">
    <property type="entry name" value="Putative NAD+ kinase"/>
    <property type="match status" value="1"/>
</dbReference>
<dbReference type="HAMAP" id="MF_00361">
    <property type="entry name" value="NAD_kinase"/>
    <property type="match status" value="1"/>
</dbReference>
<dbReference type="Pfam" id="PF20143">
    <property type="entry name" value="NAD_kinase_C"/>
    <property type="match status" value="1"/>
</dbReference>
<comment type="similarity">
    <text evidence="1">Belongs to the NAD kinase family.</text>
</comment>
<proteinExistence type="inferred from homology"/>
<evidence type="ECO:0000256" key="2">
    <source>
        <dbReference type="ARBA" id="ARBA00022679"/>
    </source>
</evidence>
<evidence type="ECO:0000256" key="5">
    <source>
        <dbReference type="ARBA" id="ARBA00023027"/>
    </source>
</evidence>
<evidence type="ECO:0000256" key="3">
    <source>
        <dbReference type="ARBA" id="ARBA00022777"/>
    </source>
</evidence>
<keyword evidence="7" id="KW-1185">Reference proteome</keyword>
<dbReference type="InterPro" id="IPR017437">
    <property type="entry name" value="ATP-NAD_kinase_PpnK-typ_C"/>
</dbReference>
<dbReference type="Gene3D" id="3.40.50.10330">
    <property type="entry name" value="Probable inorganic polyphosphate/atp-NAD kinase, domain 1"/>
    <property type="match status" value="1"/>
</dbReference>
<keyword evidence="2" id="KW-0808">Transferase</keyword>
<dbReference type="EMBL" id="JAVHNS010000007">
    <property type="protein sequence ID" value="KAK6348956.1"/>
    <property type="molecule type" value="Genomic_DNA"/>
</dbReference>
<dbReference type="PANTHER" id="PTHR20275">
    <property type="entry name" value="NAD KINASE"/>
    <property type="match status" value="1"/>
</dbReference>
<keyword evidence="5" id="KW-0520">NAD</keyword>
<dbReference type="InterPro" id="IPR002504">
    <property type="entry name" value="NADK"/>
</dbReference>
<reference evidence="6 7" key="1">
    <citation type="submission" date="2019-10" db="EMBL/GenBank/DDBJ databases">
        <authorList>
            <person name="Palmer J.M."/>
        </authorList>
    </citation>
    <scope>NUCLEOTIDE SEQUENCE [LARGE SCALE GENOMIC DNA]</scope>
    <source>
        <strain evidence="6 7">TWF730</strain>
    </source>
</reference>
<organism evidence="6 7">
    <name type="scientific">Orbilia blumenaviensis</name>
    <dbReference type="NCBI Taxonomy" id="1796055"/>
    <lineage>
        <taxon>Eukaryota</taxon>
        <taxon>Fungi</taxon>
        <taxon>Dikarya</taxon>
        <taxon>Ascomycota</taxon>
        <taxon>Pezizomycotina</taxon>
        <taxon>Orbiliomycetes</taxon>
        <taxon>Orbiliales</taxon>
        <taxon>Orbiliaceae</taxon>
        <taxon>Orbilia</taxon>
    </lineage>
</organism>
<dbReference type="InterPro" id="IPR016064">
    <property type="entry name" value="NAD/diacylglycerol_kinase_sf"/>
</dbReference>